<evidence type="ECO:0008006" key="4">
    <source>
        <dbReference type="Google" id="ProtNLM"/>
    </source>
</evidence>
<dbReference type="Gene3D" id="2.20.70.10">
    <property type="match status" value="1"/>
</dbReference>
<dbReference type="InterPro" id="IPR036020">
    <property type="entry name" value="WW_dom_sf"/>
</dbReference>
<dbReference type="eggNOG" id="ENOG502RZ0I">
    <property type="taxonomic scope" value="Eukaryota"/>
</dbReference>
<gene>
    <name evidence="2" type="primary">LOC127765845</name>
</gene>
<feature type="region of interest" description="Disordered" evidence="1">
    <location>
        <begin position="85"/>
        <end position="125"/>
    </location>
</feature>
<dbReference type="PANTHER" id="PTHR14791:SF42">
    <property type="entry name" value="F16L1.2 PROTEIN"/>
    <property type="match status" value="1"/>
</dbReference>
<dbReference type="InterPro" id="IPR051105">
    <property type="entry name" value="WWC/KIBRA_Hippo_Reg"/>
</dbReference>
<sequence>MVSLQSALLLPEASRRPPRPTCLPLVDSVASTATSKKRKRAGVDDVGEGESGEVGIELCFDAAPLPLEWQRCLDIKSGQIHYYNTRTHKRTSRDPRAEEPPAPAPESHHRRAAPAEEEEEEEAANYCAPPLGLDLELNLTFEPRRVPIQEAKKHRSSAVETTTKPAAAVAAEKLALELPAGGASREMVAAVCARCHMLVMMCREWPACPNCKFVHPTANQSSPPPPPPPEPAPLKLGLQLLCCKD</sequence>
<reference evidence="2 3" key="2">
    <citation type="submission" date="2018-04" db="EMBL/GenBank/DDBJ databases">
        <title>OglaRS2 (Oryza glaberrima Reference Sequence Version 2).</title>
        <authorList>
            <person name="Zhang J."/>
            <person name="Kudrna D."/>
            <person name="Lee S."/>
            <person name="Talag J."/>
            <person name="Rajasekar S."/>
            <person name="Wing R.A."/>
        </authorList>
    </citation>
    <scope>NUCLEOTIDE SEQUENCE [LARGE SCALE GENOMIC DNA]</scope>
    <source>
        <strain evidence="2 3">cv. IRGC 96717</strain>
    </source>
</reference>
<feature type="region of interest" description="Disordered" evidence="1">
    <location>
        <begin position="30"/>
        <end position="50"/>
    </location>
</feature>
<keyword evidence="3" id="KW-1185">Reference proteome</keyword>
<accession>I1P8E6</accession>
<dbReference type="HOGENOM" id="CLU_092587_1_0_1"/>
<protein>
    <recommendedName>
        <fullName evidence="4">WW domain-containing protein</fullName>
    </recommendedName>
</protein>
<dbReference type="STRING" id="4538.I1P8E6"/>
<name>I1P8E6_ORYGL</name>
<dbReference type="AlphaFoldDB" id="I1P8E6"/>
<organism evidence="2 3">
    <name type="scientific">Oryza glaberrima</name>
    <name type="common">African rice</name>
    <dbReference type="NCBI Taxonomy" id="4538"/>
    <lineage>
        <taxon>Eukaryota</taxon>
        <taxon>Viridiplantae</taxon>
        <taxon>Streptophyta</taxon>
        <taxon>Embryophyta</taxon>
        <taxon>Tracheophyta</taxon>
        <taxon>Spermatophyta</taxon>
        <taxon>Magnoliopsida</taxon>
        <taxon>Liliopsida</taxon>
        <taxon>Poales</taxon>
        <taxon>Poaceae</taxon>
        <taxon>BOP clade</taxon>
        <taxon>Oryzoideae</taxon>
        <taxon>Oryzeae</taxon>
        <taxon>Oryzinae</taxon>
        <taxon>Oryza</taxon>
    </lineage>
</organism>
<dbReference type="EnsemblPlants" id="ORGLA03G0064200.1">
    <property type="protein sequence ID" value="ORGLA03G0064200.1"/>
    <property type="gene ID" value="ORGLA03G0064200"/>
</dbReference>
<dbReference type="PANTHER" id="PTHR14791">
    <property type="entry name" value="BOMB/KIRA PROTEINS"/>
    <property type="match status" value="1"/>
</dbReference>
<dbReference type="Proteomes" id="UP000007306">
    <property type="component" value="Chromosome 3"/>
</dbReference>
<dbReference type="OMA" id="QRHNSFK"/>
<dbReference type="RefSeq" id="XP_052146765.1">
    <property type="nucleotide sequence ID" value="XM_052290805.1"/>
</dbReference>
<reference evidence="2" key="1">
    <citation type="submission" date="2015-06" db="UniProtKB">
        <authorList>
            <consortium name="EnsemblPlants"/>
        </authorList>
    </citation>
    <scope>IDENTIFICATION</scope>
</reference>
<dbReference type="Gramene" id="ORGLA03G0064200.1">
    <property type="protein sequence ID" value="ORGLA03G0064200.1"/>
    <property type="gene ID" value="ORGLA03G0064200"/>
</dbReference>
<dbReference type="GeneID" id="127765845"/>
<proteinExistence type="predicted"/>
<evidence type="ECO:0000313" key="2">
    <source>
        <dbReference type="EnsemblPlants" id="ORGLA03G0064200.1"/>
    </source>
</evidence>
<evidence type="ECO:0000313" key="3">
    <source>
        <dbReference type="Proteomes" id="UP000007306"/>
    </source>
</evidence>
<evidence type="ECO:0000256" key="1">
    <source>
        <dbReference type="SAM" id="MobiDB-lite"/>
    </source>
</evidence>
<dbReference type="SUPFAM" id="SSF51045">
    <property type="entry name" value="WW domain"/>
    <property type="match status" value="1"/>
</dbReference>
<dbReference type="KEGG" id="ogl:127765845"/>